<gene>
    <name evidence="1" type="ORF">D1Z90_18385</name>
</gene>
<reference evidence="1 2" key="1">
    <citation type="submission" date="2018-09" db="EMBL/GenBank/DDBJ databases">
        <authorList>
            <person name="Wang F."/>
        </authorList>
    </citation>
    <scope>NUCLEOTIDE SEQUENCE [LARGE SCALE GENOMIC DNA]</scope>
    <source>
        <strain evidence="1 2">PLHSC7-2</strain>
    </source>
</reference>
<keyword evidence="2" id="KW-1185">Reference proteome</keyword>
<dbReference type="EMBL" id="QZCH01000036">
    <property type="protein sequence ID" value="RJG39180.1"/>
    <property type="molecule type" value="Genomic_DNA"/>
</dbReference>
<protein>
    <submittedName>
        <fullName evidence="1">Tetratricopeptide repeat protein</fullName>
    </submittedName>
</protein>
<accession>A0A418YA58</accession>
<proteinExistence type="predicted"/>
<dbReference type="RefSeq" id="WP_119912262.1">
    <property type="nucleotide sequence ID" value="NZ_QZCH01000036.1"/>
</dbReference>
<name>A0A418YA58_9GAMM</name>
<sequence>MDSTFTILARIAKNAKWPATPVWSQSSQREFQATLDLLDAYRDSSEVLYRAMNGFVSISNACYGQAGAAAVLTIAATREPENKELWHQVSHLLESAKRLNDSVAAVGAIEINYLIALQRTDEALPKLKKLIKANPTDYWACRASMQYWGAIGDITQATVWWKKAEESAHSSRRWEQVLWRAGVLSQQHQLWQQALDFYLQLAPGNRDDAWLYLHIAQIYFELGEYTKARAYVGQSLENDDLADAELLQKKITKQTTWWRKHLPWG</sequence>
<dbReference type="Proteomes" id="UP000283255">
    <property type="component" value="Unassembled WGS sequence"/>
</dbReference>
<dbReference type="SUPFAM" id="SSF48452">
    <property type="entry name" value="TPR-like"/>
    <property type="match status" value="1"/>
</dbReference>
<evidence type="ECO:0000313" key="2">
    <source>
        <dbReference type="Proteomes" id="UP000283255"/>
    </source>
</evidence>
<organism evidence="1 2">
    <name type="scientific">Motilimonas pumila</name>
    <dbReference type="NCBI Taxonomy" id="2303987"/>
    <lineage>
        <taxon>Bacteria</taxon>
        <taxon>Pseudomonadati</taxon>
        <taxon>Pseudomonadota</taxon>
        <taxon>Gammaproteobacteria</taxon>
        <taxon>Alteromonadales</taxon>
        <taxon>Alteromonadales genera incertae sedis</taxon>
        <taxon>Motilimonas</taxon>
    </lineage>
</organism>
<dbReference type="AlphaFoldDB" id="A0A418YA58"/>
<evidence type="ECO:0000313" key="1">
    <source>
        <dbReference type="EMBL" id="RJG39180.1"/>
    </source>
</evidence>
<reference evidence="1 2" key="2">
    <citation type="submission" date="2019-01" db="EMBL/GenBank/DDBJ databases">
        <title>Motilimonas pumilus sp. nov., isolated from the gut of sea cucumber (Apostichopus japonicus).</title>
        <authorList>
            <person name="Wang F.-Q."/>
            <person name="Ren L.-H."/>
            <person name="Lin Y.-W."/>
            <person name="Sun G.-H."/>
            <person name="Du Z.-J."/>
            <person name="Zhao J.-X."/>
            <person name="Liu X.-J."/>
            <person name="Liu L.-J."/>
        </authorList>
    </citation>
    <scope>NUCLEOTIDE SEQUENCE [LARGE SCALE GENOMIC DNA]</scope>
    <source>
        <strain evidence="1 2">PLHSC7-2</strain>
    </source>
</reference>
<dbReference type="Gene3D" id="1.25.40.10">
    <property type="entry name" value="Tetratricopeptide repeat domain"/>
    <property type="match status" value="1"/>
</dbReference>
<dbReference type="InterPro" id="IPR011990">
    <property type="entry name" value="TPR-like_helical_dom_sf"/>
</dbReference>
<comment type="caution">
    <text evidence="1">The sequence shown here is derived from an EMBL/GenBank/DDBJ whole genome shotgun (WGS) entry which is preliminary data.</text>
</comment>